<keyword evidence="12" id="KW-1185">Reference proteome</keyword>
<keyword evidence="8" id="KW-0472">Membrane</keyword>
<evidence type="ECO:0000256" key="1">
    <source>
        <dbReference type="ARBA" id="ARBA00004162"/>
    </source>
</evidence>
<keyword evidence="6" id="KW-1133">Transmembrane helix</keyword>
<evidence type="ECO:0000256" key="7">
    <source>
        <dbReference type="ARBA" id="ARBA00023054"/>
    </source>
</evidence>
<evidence type="ECO:0000256" key="5">
    <source>
        <dbReference type="ARBA" id="ARBA00022824"/>
    </source>
</evidence>
<accession>A0A9Q1KUD4</accession>
<dbReference type="GO" id="GO:0005789">
    <property type="term" value="C:endoplasmic reticulum membrane"/>
    <property type="evidence" value="ECO:0007669"/>
    <property type="project" value="UniProtKB-SubCell"/>
</dbReference>
<dbReference type="GO" id="GO:0005886">
    <property type="term" value="C:plasma membrane"/>
    <property type="evidence" value="ECO:0007669"/>
    <property type="project" value="UniProtKB-SubCell"/>
</dbReference>
<feature type="coiled-coil region" evidence="10">
    <location>
        <begin position="168"/>
        <end position="202"/>
    </location>
</feature>
<keyword evidence="3" id="KW-1003">Cell membrane</keyword>
<keyword evidence="4" id="KW-0812">Transmembrane</keyword>
<name>A0A9Q1KUD4_9CARY</name>
<dbReference type="AlphaFoldDB" id="A0A9Q1KUD4"/>
<organism evidence="11 12">
    <name type="scientific">Carnegiea gigantea</name>
    <dbReference type="NCBI Taxonomy" id="171969"/>
    <lineage>
        <taxon>Eukaryota</taxon>
        <taxon>Viridiplantae</taxon>
        <taxon>Streptophyta</taxon>
        <taxon>Embryophyta</taxon>
        <taxon>Tracheophyta</taxon>
        <taxon>Spermatophyta</taxon>
        <taxon>Magnoliopsida</taxon>
        <taxon>eudicotyledons</taxon>
        <taxon>Gunneridae</taxon>
        <taxon>Pentapetalae</taxon>
        <taxon>Caryophyllales</taxon>
        <taxon>Cactineae</taxon>
        <taxon>Cactaceae</taxon>
        <taxon>Cactoideae</taxon>
        <taxon>Echinocereeae</taxon>
        <taxon>Carnegiea</taxon>
    </lineage>
</organism>
<evidence type="ECO:0000313" key="11">
    <source>
        <dbReference type="EMBL" id="KAJ8449723.1"/>
    </source>
</evidence>
<comment type="caution">
    <text evidence="11">The sequence shown here is derived from an EMBL/GenBank/DDBJ whole genome shotgun (WGS) entry which is preliminary data.</text>
</comment>
<dbReference type="Proteomes" id="UP001153076">
    <property type="component" value="Unassembled WGS sequence"/>
</dbReference>
<gene>
    <name evidence="11" type="ORF">Cgig2_001379</name>
</gene>
<dbReference type="PANTHER" id="PTHR32219:SF24">
    <property type="entry name" value="PROTON PUMP-INTERACTOR"/>
    <property type="match status" value="1"/>
</dbReference>
<dbReference type="InterPro" id="IPR055282">
    <property type="entry name" value="PPI1-4"/>
</dbReference>
<comment type="subcellular location">
    <subcellularLocation>
        <location evidence="1">Cell membrane</location>
        <topology evidence="1">Single-pass membrane protein</topology>
    </subcellularLocation>
    <subcellularLocation>
        <location evidence="2">Endoplasmic reticulum membrane</location>
        <topology evidence="2">Single-pass membrane protein</topology>
    </subcellularLocation>
</comment>
<evidence type="ECO:0000256" key="3">
    <source>
        <dbReference type="ARBA" id="ARBA00022475"/>
    </source>
</evidence>
<dbReference type="PANTHER" id="PTHR32219">
    <property type="entry name" value="RNA-BINDING PROTEIN YLMH-RELATED"/>
    <property type="match status" value="1"/>
</dbReference>
<evidence type="ECO:0000256" key="6">
    <source>
        <dbReference type="ARBA" id="ARBA00022989"/>
    </source>
</evidence>
<protein>
    <submittedName>
        <fullName evidence="11">Uncharacterized protein</fullName>
    </submittedName>
</protein>
<evidence type="ECO:0000256" key="9">
    <source>
        <dbReference type="ARBA" id="ARBA00038080"/>
    </source>
</evidence>
<keyword evidence="5" id="KW-0256">Endoplasmic reticulum</keyword>
<dbReference type="OrthoDB" id="1679111at2759"/>
<proteinExistence type="inferred from homology"/>
<evidence type="ECO:0000256" key="8">
    <source>
        <dbReference type="ARBA" id="ARBA00023136"/>
    </source>
</evidence>
<comment type="similarity">
    <text evidence="9">Belongs to the plant Proton pump-interactor protein family.</text>
</comment>
<evidence type="ECO:0000313" key="12">
    <source>
        <dbReference type="Proteomes" id="UP001153076"/>
    </source>
</evidence>
<evidence type="ECO:0000256" key="10">
    <source>
        <dbReference type="SAM" id="Coils"/>
    </source>
</evidence>
<reference evidence="11" key="1">
    <citation type="submission" date="2022-04" db="EMBL/GenBank/DDBJ databases">
        <title>Carnegiea gigantea Genome sequencing and assembly v2.</title>
        <authorList>
            <person name="Copetti D."/>
            <person name="Sanderson M.J."/>
            <person name="Burquez A."/>
            <person name="Wojciechowski M.F."/>
        </authorList>
    </citation>
    <scope>NUCLEOTIDE SEQUENCE</scope>
    <source>
        <strain evidence="11">SGP5-SGP5p</strain>
        <tissue evidence="11">Aerial part</tissue>
    </source>
</reference>
<dbReference type="EMBL" id="JAKOGI010000019">
    <property type="protein sequence ID" value="KAJ8449723.1"/>
    <property type="molecule type" value="Genomic_DNA"/>
</dbReference>
<sequence length="285" mass="33837">MKAVHQFCFVKFHPSFVDPALNGKITKANEIIERLDREGETIATEISSIEEKLHKKRQELLCCAGNPQHMMRTIEYLQRKIEVEWPEQRSVNDINLDANLEEQAKDDINIDEKMKELSNKLNHGRRNLAEERRLLRELGELKEMQRQKEQLGHHLKTTTFERSTWNSKECIQQRIHCALKTLKDVEEQDGKLTKEHEAIKDETQKKVRPLKEKEAMINRNKARANQRILKVRMQLNKQVEEFMSCWNNDGSFRADYKRSMIASLRDRKLSCDGRRSDEKLWRKFP</sequence>
<keyword evidence="7 10" id="KW-0175">Coiled coil</keyword>
<evidence type="ECO:0000256" key="4">
    <source>
        <dbReference type="ARBA" id="ARBA00022692"/>
    </source>
</evidence>
<evidence type="ECO:0000256" key="2">
    <source>
        <dbReference type="ARBA" id="ARBA00004389"/>
    </source>
</evidence>